<evidence type="ECO:0000313" key="2">
    <source>
        <dbReference type="Proteomes" id="UP000095287"/>
    </source>
</evidence>
<feature type="region of interest" description="Disordered" evidence="1">
    <location>
        <begin position="1"/>
        <end position="30"/>
    </location>
</feature>
<evidence type="ECO:0000313" key="3">
    <source>
        <dbReference type="WBParaSite" id="L893_g26510.t1"/>
    </source>
</evidence>
<reference evidence="3" key="1">
    <citation type="submission" date="2016-11" db="UniProtKB">
        <authorList>
            <consortium name="WormBaseParasite"/>
        </authorList>
    </citation>
    <scope>IDENTIFICATION</scope>
</reference>
<proteinExistence type="predicted"/>
<name>A0A1I7ZHR7_9BILA</name>
<feature type="compositionally biased region" description="Polar residues" evidence="1">
    <location>
        <begin position="1"/>
        <end position="12"/>
    </location>
</feature>
<evidence type="ECO:0000256" key="1">
    <source>
        <dbReference type="SAM" id="MobiDB-lite"/>
    </source>
</evidence>
<keyword evidence="2" id="KW-1185">Reference proteome</keyword>
<dbReference type="AlphaFoldDB" id="A0A1I7ZHR7"/>
<sequence length="91" mass="9497">MCRNAGSANTARTPRPISARRSGFPKATASCPTERAASAVAESPCTTSWAAAPSASTPSSPTSLFARSLIRLPWTRFAFLAVASPLVTERS</sequence>
<protein>
    <submittedName>
        <fullName evidence="3">Uncharacterized protein</fullName>
    </submittedName>
</protein>
<accession>A0A1I7ZHR7</accession>
<dbReference type="WBParaSite" id="L893_g26510.t1">
    <property type="protein sequence ID" value="L893_g26510.t1"/>
    <property type="gene ID" value="L893_g26510"/>
</dbReference>
<dbReference type="Proteomes" id="UP000095287">
    <property type="component" value="Unplaced"/>
</dbReference>
<organism evidence="2 3">
    <name type="scientific">Steinernema glaseri</name>
    <dbReference type="NCBI Taxonomy" id="37863"/>
    <lineage>
        <taxon>Eukaryota</taxon>
        <taxon>Metazoa</taxon>
        <taxon>Ecdysozoa</taxon>
        <taxon>Nematoda</taxon>
        <taxon>Chromadorea</taxon>
        <taxon>Rhabditida</taxon>
        <taxon>Tylenchina</taxon>
        <taxon>Panagrolaimomorpha</taxon>
        <taxon>Strongyloidoidea</taxon>
        <taxon>Steinernematidae</taxon>
        <taxon>Steinernema</taxon>
    </lineage>
</organism>